<dbReference type="EMBL" id="CP097218">
    <property type="protein sequence ID" value="UQN28093.1"/>
    <property type="molecule type" value="Genomic_DNA"/>
</dbReference>
<evidence type="ECO:0000256" key="2">
    <source>
        <dbReference type="ARBA" id="ARBA00007783"/>
    </source>
</evidence>
<feature type="transmembrane region" description="Helical" evidence="9">
    <location>
        <begin position="173"/>
        <end position="198"/>
    </location>
</feature>
<evidence type="ECO:0000256" key="6">
    <source>
        <dbReference type="ARBA" id="ARBA00022692"/>
    </source>
</evidence>
<evidence type="ECO:0000313" key="11">
    <source>
        <dbReference type="EMBL" id="UQN28093.1"/>
    </source>
</evidence>
<organism evidence="11 12">
    <name type="scientific">Brachybacterium kimchii</name>
    <dbReference type="NCBI Taxonomy" id="2942909"/>
    <lineage>
        <taxon>Bacteria</taxon>
        <taxon>Bacillati</taxon>
        <taxon>Actinomycetota</taxon>
        <taxon>Actinomycetes</taxon>
        <taxon>Micrococcales</taxon>
        <taxon>Dermabacteraceae</taxon>
        <taxon>Brachybacterium</taxon>
    </lineage>
</organism>
<dbReference type="PROSITE" id="PS51012">
    <property type="entry name" value="ABC_TM2"/>
    <property type="match status" value="1"/>
</dbReference>
<feature type="transmembrane region" description="Helical" evidence="9">
    <location>
        <begin position="144"/>
        <end position="167"/>
    </location>
</feature>
<name>A0ABY4N0M4_9MICO</name>
<keyword evidence="3 9" id="KW-0813">Transport</keyword>
<keyword evidence="12" id="KW-1185">Reference proteome</keyword>
<dbReference type="PANTHER" id="PTHR30413:SF8">
    <property type="entry name" value="TRANSPORT PERMEASE PROTEIN"/>
    <property type="match status" value="1"/>
</dbReference>
<evidence type="ECO:0000256" key="1">
    <source>
        <dbReference type="ARBA" id="ARBA00004429"/>
    </source>
</evidence>
<comment type="caution">
    <text evidence="9">Lacks conserved residue(s) required for the propagation of feature annotation.</text>
</comment>
<evidence type="ECO:0000256" key="8">
    <source>
        <dbReference type="ARBA" id="ARBA00023136"/>
    </source>
</evidence>
<evidence type="ECO:0000256" key="3">
    <source>
        <dbReference type="ARBA" id="ARBA00022448"/>
    </source>
</evidence>
<evidence type="ECO:0000313" key="12">
    <source>
        <dbReference type="Proteomes" id="UP001055868"/>
    </source>
</evidence>
<evidence type="ECO:0000259" key="10">
    <source>
        <dbReference type="PROSITE" id="PS51012"/>
    </source>
</evidence>
<feature type="domain" description="ABC transmembrane type-2" evidence="10">
    <location>
        <begin position="65"/>
        <end position="289"/>
    </location>
</feature>
<keyword evidence="7 9" id="KW-1133">Transmembrane helix</keyword>
<feature type="transmembrane region" description="Helical" evidence="9">
    <location>
        <begin position="268"/>
        <end position="287"/>
    </location>
</feature>
<reference evidence="11" key="1">
    <citation type="submission" date="2022-05" db="EMBL/GenBank/DDBJ databases">
        <title>Genomic analysis of Brachybacterium sp. CBA3104.</title>
        <authorList>
            <person name="Roh S.W."/>
            <person name="Kim Y.B."/>
            <person name="Kim Y."/>
        </authorList>
    </citation>
    <scope>NUCLEOTIDE SEQUENCE</scope>
    <source>
        <strain evidence="11">CBA3104</strain>
    </source>
</reference>
<keyword evidence="6 9" id="KW-0812">Transmembrane</keyword>
<keyword evidence="8 9" id="KW-0472">Membrane</keyword>
<keyword evidence="5" id="KW-0997">Cell inner membrane</keyword>
<accession>A0ABY4N0M4</accession>
<keyword evidence="4 9" id="KW-1003">Cell membrane</keyword>
<evidence type="ECO:0000256" key="7">
    <source>
        <dbReference type="ARBA" id="ARBA00022989"/>
    </source>
</evidence>
<sequence length="298" mass="33475">MATDVKTAAEVVQDLKSRGLDPSGLSRVGVRPSIAEYLRELWNRRHFIWMDSHHRVATQNSRNILGNIWLVLRPLLDAAMYFVIFGMILRADRGVDNFSAYIVIGVLMFRSTTGSISQGPTILKSGKAMIRAFSFPRAALPISAELRAAMQMIITVTVMLVMIIVLPKHEYPQVAWLLIVPLFLLQCVLNLGISLLMARVGFLIPDVAQVMSVVSRLLMYGSGIIFPIDRYLTHPVVSVIIQANPVFQMVHMYREILMDGTVPEARSWIVLSAWAVGLLVVGFLFFWRGEATYGDEQR</sequence>
<dbReference type="Proteomes" id="UP001055868">
    <property type="component" value="Chromosome"/>
</dbReference>
<evidence type="ECO:0000256" key="4">
    <source>
        <dbReference type="ARBA" id="ARBA00022475"/>
    </source>
</evidence>
<evidence type="ECO:0000256" key="5">
    <source>
        <dbReference type="ARBA" id="ARBA00022519"/>
    </source>
</evidence>
<comment type="similarity">
    <text evidence="2 9">Belongs to the ABC-2 integral membrane protein family.</text>
</comment>
<dbReference type="PANTHER" id="PTHR30413">
    <property type="entry name" value="INNER MEMBRANE TRANSPORT PERMEASE"/>
    <property type="match status" value="1"/>
</dbReference>
<dbReference type="RefSeq" id="WP_249477067.1">
    <property type="nucleotide sequence ID" value="NZ_CP097218.1"/>
</dbReference>
<protein>
    <recommendedName>
        <fullName evidence="9">Transport permease protein</fullName>
    </recommendedName>
</protein>
<dbReference type="Pfam" id="PF01061">
    <property type="entry name" value="ABC2_membrane"/>
    <property type="match status" value="1"/>
</dbReference>
<feature type="transmembrane region" description="Helical" evidence="9">
    <location>
        <begin position="64"/>
        <end position="88"/>
    </location>
</feature>
<proteinExistence type="inferred from homology"/>
<comment type="subcellular location">
    <subcellularLocation>
        <location evidence="1">Cell inner membrane</location>
        <topology evidence="1">Multi-pass membrane protein</topology>
    </subcellularLocation>
    <subcellularLocation>
        <location evidence="9">Cell membrane</location>
        <topology evidence="9">Multi-pass membrane protein</topology>
    </subcellularLocation>
</comment>
<dbReference type="InterPro" id="IPR047817">
    <property type="entry name" value="ABC2_TM_bact-type"/>
</dbReference>
<dbReference type="InterPro" id="IPR013525">
    <property type="entry name" value="ABC2_TM"/>
</dbReference>
<gene>
    <name evidence="11" type="ORF">M4486_10550</name>
</gene>
<evidence type="ECO:0000256" key="9">
    <source>
        <dbReference type="RuleBase" id="RU361157"/>
    </source>
</evidence>